<evidence type="ECO:0000313" key="4">
    <source>
        <dbReference type="EMBL" id="OAQ80656.1"/>
    </source>
</evidence>
<feature type="compositionally biased region" description="Basic and acidic residues" evidence="2">
    <location>
        <begin position="482"/>
        <end position="496"/>
    </location>
</feature>
<name>A0A179GRT6_PURLI</name>
<organism evidence="4 5">
    <name type="scientific">Purpureocillium lilacinum</name>
    <name type="common">Paecilomyces lilacinus</name>
    <dbReference type="NCBI Taxonomy" id="33203"/>
    <lineage>
        <taxon>Eukaryota</taxon>
        <taxon>Fungi</taxon>
        <taxon>Dikarya</taxon>
        <taxon>Ascomycota</taxon>
        <taxon>Pezizomycotina</taxon>
        <taxon>Sordariomycetes</taxon>
        <taxon>Hypocreomycetidae</taxon>
        <taxon>Hypocreales</taxon>
        <taxon>Ophiocordycipitaceae</taxon>
        <taxon>Purpureocillium</taxon>
    </lineage>
</organism>
<feature type="region of interest" description="Disordered" evidence="2">
    <location>
        <begin position="395"/>
        <end position="417"/>
    </location>
</feature>
<feature type="region of interest" description="Disordered" evidence="2">
    <location>
        <begin position="693"/>
        <end position="747"/>
    </location>
</feature>
<keyword evidence="1" id="KW-0175">Coiled coil</keyword>
<evidence type="ECO:0000256" key="1">
    <source>
        <dbReference type="SAM" id="Coils"/>
    </source>
</evidence>
<dbReference type="InterPro" id="IPR008936">
    <property type="entry name" value="Rho_GTPase_activation_prot"/>
</dbReference>
<feature type="domain" description="Rho-GAP" evidence="3">
    <location>
        <begin position="166"/>
        <end position="442"/>
    </location>
</feature>
<accession>A0A179GRT6</accession>
<dbReference type="PANTHER" id="PTHR45808:SF2">
    <property type="entry name" value="RHO GTPASE-ACTIVATING PROTEIN 68F"/>
    <property type="match status" value="1"/>
</dbReference>
<protein>
    <submittedName>
        <fullName evidence="4">RhoGAP domain-containing protein</fullName>
    </submittedName>
</protein>
<reference evidence="4 5" key="1">
    <citation type="submission" date="2016-01" db="EMBL/GenBank/DDBJ databases">
        <title>Biosynthesis of antibiotic leucinostatins and their inhibition on Phytophthora in bio-control Purpureocillium lilacinum.</title>
        <authorList>
            <person name="Wang G."/>
            <person name="Liu Z."/>
            <person name="Lin R."/>
            <person name="Li E."/>
            <person name="Mao Z."/>
            <person name="Ling J."/>
            <person name="Yin W."/>
            <person name="Xie B."/>
        </authorList>
    </citation>
    <scope>NUCLEOTIDE SEQUENCE [LARGE SCALE GENOMIC DNA]</scope>
    <source>
        <strain evidence="4">PLBJ-1</strain>
    </source>
</reference>
<sequence>MAGSNRLAPSRSSQQLPTHNAFLPQRLPPSTSSISLAFPYNASVHSLLAQGSRVRSSGTWTASSGELGLVSDTDEVDDRAVYVHEYNRLAKKHGVRPLIVQDFTAEQQGDAAKSPDKRGWLHRFLHPNPNRCSSSSAPTHLQPRHKKSVSDLAHMLHSRREPPRLVDIQDMVRLSGKSVLYLPPEYAPCSLVLPTCIRATAQHLAQNATTRGLFRIPGSVRIVTALFDHYCYLAKDSDDIASTVRCANLPGHIPYAIHDVASTFKRLLSVLPGGILGSLALLDALVAIHSQLNGEPEFPRTKQTKVRARLIALAIGTVKSQFRRELICAVFGLLSLIGRVAEVTPREDKDGRPLPTGDLMGYTALGIVFGPLLVGDLLDQYNMKLASPTSGMLLFPLSPQRPRRDRRKPKVASTLTGPPTVDKILVANSLAEMLVSNWRDIVRQMKSLGLHYRKNASSVNLRNGLLRPSGSDFAIKMPQDMNDVKREANQEKRDGSPEPDTPTMGVRRRRSKSLRNTASHKLLPKMSMGTLTPTKEESLGDVESTRAGRRSRRSDVSTSTDRPEMRQKQTQPNAKTTQEVDQVYLDSVPPRMSSHAVEPPRTQSSPTVLHSQIRHLQRQLSARADEAAQLRRQLDAQQNAEVGTLSEQLRAANRDMSMWKERAESAEKRVKVFERFTGKLRGIRDNLFAERRKGSGRAVRGFPSHEADDATDRLKAPVDNDGPEATEKGERASSRDSQTREDSGETADVAVVSARIRKCLHGQPPKAAHDGAMDDSTDAYPRVVTGDGTSSAQWRGETGVDVVAAQLLAMAEELLEMIDSDSF</sequence>
<evidence type="ECO:0000259" key="3">
    <source>
        <dbReference type="PROSITE" id="PS50238"/>
    </source>
</evidence>
<dbReference type="InterPro" id="IPR000198">
    <property type="entry name" value="RhoGAP_dom"/>
</dbReference>
<proteinExistence type="predicted"/>
<evidence type="ECO:0000313" key="5">
    <source>
        <dbReference type="Proteomes" id="UP000078240"/>
    </source>
</evidence>
<dbReference type="EMBL" id="LSBH01000004">
    <property type="protein sequence ID" value="OAQ80656.1"/>
    <property type="molecule type" value="Genomic_DNA"/>
</dbReference>
<feature type="coiled-coil region" evidence="1">
    <location>
        <begin position="613"/>
        <end position="669"/>
    </location>
</feature>
<dbReference type="AlphaFoldDB" id="A0A179GRT6"/>
<gene>
    <name evidence="4" type="ORF">VFPBJ_06241</name>
</gene>
<dbReference type="PANTHER" id="PTHR45808">
    <property type="entry name" value="RHO GTPASE-ACTIVATING PROTEIN 68F"/>
    <property type="match status" value="1"/>
</dbReference>
<feature type="compositionally biased region" description="Basic and acidic residues" evidence="2">
    <location>
        <begin position="703"/>
        <end position="718"/>
    </location>
</feature>
<dbReference type="SMART" id="SM00324">
    <property type="entry name" value="RhoGAP"/>
    <property type="match status" value="1"/>
</dbReference>
<feature type="compositionally biased region" description="Basic residues" evidence="2">
    <location>
        <begin position="401"/>
        <end position="410"/>
    </location>
</feature>
<feature type="region of interest" description="Disordered" evidence="2">
    <location>
        <begin position="1"/>
        <end position="25"/>
    </location>
</feature>
<dbReference type="CDD" id="cd00159">
    <property type="entry name" value="RhoGAP"/>
    <property type="match status" value="1"/>
</dbReference>
<dbReference type="SUPFAM" id="SSF48350">
    <property type="entry name" value="GTPase activation domain, GAP"/>
    <property type="match status" value="1"/>
</dbReference>
<feature type="compositionally biased region" description="Basic and acidic residues" evidence="2">
    <location>
        <begin position="725"/>
        <end position="743"/>
    </location>
</feature>
<dbReference type="PROSITE" id="PS50238">
    <property type="entry name" value="RHOGAP"/>
    <property type="match status" value="1"/>
</dbReference>
<feature type="compositionally biased region" description="Polar residues" evidence="2">
    <location>
        <begin position="568"/>
        <end position="580"/>
    </location>
</feature>
<dbReference type="GO" id="GO:0005096">
    <property type="term" value="F:GTPase activator activity"/>
    <property type="evidence" value="ECO:0007669"/>
    <property type="project" value="TreeGrafter"/>
</dbReference>
<dbReference type="GO" id="GO:0007264">
    <property type="term" value="P:small GTPase-mediated signal transduction"/>
    <property type="evidence" value="ECO:0007669"/>
    <property type="project" value="TreeGrafter"/>
</dbReference>
<comment type="caution">
    <text evidence="4">The sequence shown here is derived from an EMBL/GenBank/DDBJ whole genome shotgun (WGS) entry which is preliminary data.</text>
</comment>
<feature type="region of interest" description="Disordered" evidence="2">
    <location>
        <begin position="462"/>
        <end position="580"/>
    </location>
</feature>
<feature type="compositionally biased region" description="Basic and acidic residues" evidence="2">
    <location>
        <begin position="534"/>
        <end position="546"/>
    </location>
</feature>
<dbReference type="GO" id="GO:0005737">
    <property type="term" value="C:cytoplasm"/>
    <property type="evidence" value="ECO:0007669"/>
    <property type="project" value="TreeGrafter"/>
</dbReference>
<dbReference type="Gene3D" id="1.10.555.10">
    <property type="entry name" value="Rho GTPase activation protein"/>
    <property type="match status" value="1"/>
</dbReference>
<dbReference type="Proteomes" id="UP000078240">
    <property type="component" value="Unassembled WGS sequence"/>
</dbReference>
<evidence type="ECO:0000256" key="2">
    <source>
        <dbReference type="SAM" id="MobiDB-lite"/>
    </source>
</evidence>